<dbReference type="Proteomes" id="UP001194746">
    <property type="component" value="Unassembled WGS sequence"/>
</dbReference>
<keyword evidence="9" id="KW-1185">Reference proteome</keyword>
<evidence type="ECO:0000313" key="8">
    <source>
        <dbReference type="EMBL" id="KAF9889561.1"/>
    </source>
</evidence>
<evidence type="ECO:0000256" key="4">
    <source>
        <dbReference type="ARBA" id="ARBA00023125"/>
    </source>
</evidence>
<reference evidence="8" key="2">
    <citation type="submission" date="2020-02" db="EMBL/GenBank/DDBJ databases">
        <authorList>
            <person name="Gilchrist C.L.M."/>
            <person name="Chooi Y.-H."/>
        </authorList>
    </citation>
    <scope>NUCLEOTIDE SEQUENCE</scope>
    <source>
        <strain evidence="8">MST-FP2251</strain>
    </source>
</reference>
<keyword evidence="2" id="KW-0862">Zinc</keyword>
<evidence type="ECO:0000256" key="2">
    <source>
        <dbReference type="ARBA" id="ARBA00022833"/>
    </source>
</evidence>
<proteinExistence type="predicted"/>
<keyword evidence="6" id="KW-0539">Nucleus</keyword>
<evidence type="ECO:0000313" key="9">
    <source>
        <dbReference type="Proteomes" id="UP001194746"/>
    </source>
</evidence>
<evidence type="ECO:0000256" key="3">
    <source>
        <dbReference type="ARBA" id="ARBA00023015"/>
    </source>
</evidence>
<accession>A0AAD4CN74</accession>
<dbReference type="GO" id="GO:0000981">
    <property type="term" value="F:DNA-binding transcription factor activity, RNA polymerase II-specific"/>
    <property type="evidence" value="ECO:0007669"/>
    <property type="project" value="InterPro"/>
</dbReference>
<feature type="compositionally biased region" description="Low complexity" evidence="7">
    <location>
        <begin position="84"/>
        <end position="105"/>
    </location>
</feature>
<feature type="compositionally biased region" description="Basic and acidic residues" evidence="7">
    <location>
        <begin position="106"/>
        <end position="119"/>
    </location>
</feature>
<evidence type="ECO:0000256" key="7">
    <source>
        <dbReference type="SAM" id="MobiDB-lite"/>
    </source>
</evidence>
<dbReference type="PANTHER" id="PTHR31845:SF32">
    <property type="entry name" value="MISCELLANEOUS ZN(II)2CYS6 TRANSCRIPTION FACTOR (EUROFUNG)-RELATED"/>
    <property type="match status" value="1"/>
</dbReference>
<dbReference type="Gene3D" id="4.10.240.10">
    <property type="entry name" value="Zn(2)-C6 fungal-type DNA-binding domain"/>
    <property type="match status" value="1"/>
</dbReference>
<protein>
    <recommendedName>
        <fullName evidence="10">Zn(2)-C6 fungal-type domain-containing protein</fullName>
    </recommendedName>
</protein>
<keyword evidence="3" id="KW-0805">Transcription regulation</keyword>
<comment type="subcellular location">
    <subcellularLocation>
        <location evidence="1">Nucleus</location>
    </subcellularLocation>
</comment>
<gene>
    <name evidence="8" type="ORF">FE257_007271</name>
</gene>
<evidence type="ECO:0008006" key="10">
    <source>
        <dbReference type="Google" id="ProtNLM"/>
    </source>
</evidence>
<dbReference type="InterPro" id="IPR051089">
    <property type="entry name" value="prtT"/>
</dbReference>
<keyword evidence="4" id="KW-0238">DNA-binding</keyword>
<name>A0AAD4CN74_ASPNN</name>
<dbReference type="GO" id="GO:0005634">
    <property type="term" value="C:nucleus"/>
    <property type="evidence" value="ECO:0007669"/>
    <property type="project" value="UniProtKB-SubCell"/>
</dbReference>
<reference evidence="8" key="1">
    <citation type="journal article" date="2019" name="Beilstein J. Org. Chem.">
        <title>Nanangenines: drimane sesquiterpenoids as the dominant metabolite cohort of a novel Australian fungus, Aspergillus nanangensis.</title>
        <authorList>
            <person name="Lacey H.J."/>
            <person name="Gilchrist C.L.M."/>
            <person name="Crombie A."/>
            <person name="Kalaitzis J.A."/>
            <person name="Vuong D."/>
            <person name="Rutledge P.J."/>
            <person name="Turner P."/>
            <person name="Pitt J.I."/>
            <person name="Lacey E."/>
            <person name="Chooi Y.H."/>
            <person name="Piggott A.M."/>
        </authorList>
    </citation>
    <scope>NUCLEOTIDE SEQUENCE</scope>
    <source>
        <strain evidence="8">MST-FP2251</strain>
    </source>
</reference>
<evidence type="ECO:0000256" key="6">
    <source>
        <dbReference type="ARBA" id="ARBA00023242"/>
    </source>
</evidence>
<dbReference type="EMBL" id="VCAU01000035">
    <property type="protein sequence ID" value="KAF9889561.1"/>
    <property type="molecule type" value="Genomic_DNA"/>
</dbReference>
<dbReference type="CDD" id="cd12148">
    <property type="entry name" value="fungal_TF_MHR"/>
    <property type="match status" value="1"/>
</dbReference>
<comment type="caution">
    <text evidence="8">The sequence shown here is derived from an EMBL/GenBank/DDBJ whole genome shotgun (WGS) entry which is preliminary data.</text>
</comment>
<keyword evidence="5" id="KW-0804">Transcription</keyword>
<dbReference type="InterPro" id="IPR036864">
    <property type="entry name" value="Zn2-C6_fun-type_DNA-bd_sf"/>
</dbReference>
<evidence type="ECO:0000256" key="5">
    <source>
        <dbReference type="ARBA" id="ARBA00023163"/>
    </source>
</evidence>
<feature type="region of interest" description="Disordered" evidence="7">
    <location>
        <begin position="45"/>
        <end position="64"/>
    </location>
</feature>
<evidence type="ECO:0000256" key="1">
    <source>
        <dbReference type="ARBA" id="ARBA00004123"/>
    </source>
</evidence>
<sequence>METTAPNRGKPAPYGRACVNCSRAKRKCILRNSGSGCFRLKEECNASPTVRKRRSRPNPSQAARLERKLDGLVSLLKAHHGNLEPGETASSEPSPSSTRPCTSSPVDHDDQTPPHDAHRVPTNQEKTPFYQHPPKESSSSKSSGRFPYSLPEGAVPSPHEAEQYFQIFHNDYLRFFPIVHLEEGINSERLSEILPFLWICIMAVSSTNVTQQTSLGRTVREIAAREVVVEGKRTADLLLGLLCFIGWGYFRFSMGPLLTVFSHLCTALTIDLELQSRRPGDNSTDHVLSRSIAAQIEGVAKNLQPRSLEHSRTALACYFLTSCGATFQSRAESLTWSPYFEDCLRTIHNNTQGDQGNDLLVYMIKLQRITSKATGVRIQMRDADSEQSTRLIPPYISSLNAQLADVRSMFPPHLATNKALQTMALYTEICINDLVTIRLRHAPLLADPDTGNMEALFTCLTAAKASVEILFEYVPTSYASFPFFLWKQFRTAILTLIRLVYLEDPAWDVNLVRRTVDLPSILERIAENLSNLQNTSDCRSNEQEDVFSKSLGWVNVTRSWLLSAYERSPEGQAVPSHQSESIMTLVGEELLPEQAVRDLTQQIQASGMDIFSSLDQDLFGGDFFDWWPPLYSENALLHSNVQTLEF</sequence>
<dbReference type="AlphaFoldDB" id="A0AAD4CN74"/>
<dbReference type="GO" id="GO:0000976">
    <property type="term" value="F:transcription cis-regulatory region binding"/>
    <property type="evidence" value="ECO:0007669"/>
    <property type="project" value="TreeGrafter"/>
</dbReference>
<dbReference type="GO" id="GO:0008270">
    <property type="term" value="F:zinc ion binding"/>
    <property type="evidence" value="ECO:0007669"/>
    <property type="project" value="InterPro"/>
</dbReference>
<organism evidence="8 9">
    <name type="scientific">Aspergillus nanangensis</name>
    <dbReference type="NCBI Taxonomy" id="2582783"/>
    <lineage>
        <taxon>Eukaryota</taxon>
        <taxon>Fungi</taxon>
        <taxon>Dikarya</taxon>
        <taxon>Ascomycota</taxon>
        <taxon>Pezizomycotina</taxon>
        <taxon>Eurotiomycetes</taxon>
        <taxon>Eurotiomycetidae</taxon>
        <taxon>Eurotiales</taxon>
        <taxon>Aspergillaceae</taxon>
        <taxon>Aspergillus</taxon>
        <taxon>Aspergillus subgen. Circumdati</taxon>
    </lineage>
</organism>
<feature type="region of interest" description="Disordered" evidence="7">
    <location>
        <begin position="81"/>
        <end position="153"/>
    </location>
</feature>
<dbReference type="PANTHER" id="PTHR31845">
    <property type="entry name" value="FINGER DOMAIN PROTEIN, PUTATIVE-RELATED"/>
    <property type="match status" value="1"/>
</dbReference>